<comment type="caution">
    <text evidence="2">The sequence shown here is derived from an EMBL/GenBank/DDBJ whole genome shotgun (WGS) entry which is preliminary data.</text>
</comment>
<protein>
    <recommendedName>
        <fullName evidence="1">DUF7508 domain-containing protein</fullName>
    </recommendedName>
</protein>
<proteinExistence type="predicted"/>
<evidence type="ECO:0000259" key="1">
    <source>
        <dbReference type="Pfam" id="PF24348"/>
    </source>
</evidence>
<dbReference type="InterPro" id="IPR055930">
    <property type="entry name" value="DUF7508"/>
</dbReference>
<evidence type="ECO:0000313" key="2">
    <source>
        <dbReference type="EMBL" id="HDY59496.1"/>
    </source>
</evidence>
<reference evidence="2" key="1">
    <citation type="journal article" date="2020" name="mSystems">
        <title>Genome- and Community-Level Interaction Insights into Carbon Utilization and Element Cycling Functions of Hydrothermarchaeota in Hydrothermal Sediment.</title>
        <authorList>
            <person name="Zhou Z."/>
            <person name="Liu Y."/>
            <person name="Xu W."/>
            <person name="Pan J."/>
            <person name="Luo Z.H."/>
            <person name="Li M."/>
        </authorList>
    </citation>
    <scope>NUCLEOTIDE SEQUENCE [LARGE SCALE GENOMIC DNA]</scope>
    <source>
        <strain evidence="2">SpSt-258</strain>
    </source>
</reference>
<sequence length="102" mass="12055">MPIDSGWRKLIPEQLKNAPDYPGVFELSDILQDIVYIGYTQSLAQTMQIIYEKRNPDFNIAAFFRFQTTNDPENEYKKLIEEHQQKYNRLPVINQKKSQMNG</sequence>
<gene>
    <name evidence="2" type="ORF">ENP86_08095</name>
</gene>
<dbReference type="AlphaFoldDB" id="A0A7V0Z6C3"/>
<dbReference type="EMBL" id="DSKY01000020">
    <property type="protein sequence ID" value="HDY59496.1"/>
    <property type="molecule type" value="Genomic_DNA"/>
</dbReference>
<name>A0A7V0Z6C3_UNCW3</name>
<feature type="domain" description="DUF7508" evidence="1">
    <location>
        <begin position="1"/>
        <end position="85"/>
    </location>
</feature>
<accession>A0A7V0Z6C3</accession>
<dbReference type="Pfam" id="PF24348">
    <property type="entry name" value="DUF7508"/>
    <property type="match status" value="1"/>
</dbReference>
<organism evidence="2">
    <name type="scientific">candidate division WOR-3 bacterium</name>
    <dbReference type="NCBI Taxonomy" id="2052148"/>
    <lineage>
        <taxon>Bacteria</taxon>
        <taxon>Bacteria division WOR-3</taxon>
    </lineage>
</organism>